<keyword evidence="3" id="KW-1185">Reference proteome</keyword>
<evidence type="ECO:0000313" key="3">
    <source>
        <dbReference type="Proteomes" id="UP001501442"/>
    </source>
</evidence>
<dbReference type="Proteomes" id="UP001501442">
    <property type="component" value="Unassembled WGS sequence"/>
</dbReference>
<reference evidence="3" key="1">
    <citation type="journal article" date="2019" name="Int. J. Syst. Evol. Microbiol.">
        <title>The Global Catalogue of Microorganisms (GCM) 10K type strain sequencing project: providing services to taxonomists for standard genome sequencing and annotation.</title>
        <authorList>
            <consortium name="The Broad Institute Genomics Platform"/>
            <consortium name="The Broad Institute Genome Sequencing Center for Infectious Disease"/>
            <person name="Wu L."/>
            <person name="Ma J."/>
        </authorList>
    </citation>
    <scope>NUCLEOTIDE SEQUENCE [LARGE SCALE GENOMIC DNA]</scope>
    <source>
        <strain evidence="3">JCM 17939</strain>
    </source>
</reference>
<evidence type="ECO:0000256" key="1">
    <source>
        <dbReference type="SAM" id="Phobius"/>
    </source>
</evidence>
<accession>A0ABP8UN74</accession>
<keyword evidence="1" id="KW-0472">Membrane</keyword>
<protein>
    <recommendedName>
        <fullName evidence="4">CU044_5270 family protein</fullName>
    </recommendedName>
</protein>
<dbReference type="NCBIfam" id="NF038083">
    <property type="entry name" value="CU044_5270_fam"/>
    <property type="match status" value="1"/>
</dbReference>
<comment type="caution">
    <text evidence="2">The sequence shown here is derived from an EMBL/GenBank/DDBJ whole genome shotgun (WGS) entry which is preliminary data.</text>
</comment>
<evidence type="ECO:0008006" key="4">
    <source>
        <dbReference type="Google" id="ProtNLM"/>
    </source>
</evidence>
<name>A0ABP8UN74_9ACTN</name>
<gene>
    <name evidence="2" type="ORF">GCM10023196_082660</name>
</gene>
<dbReference type="RefSeq" id="WP_345438738.1">
    <property type="nucleotide sequence ID" value="NZ_BAABHK010000016.1"/>
</dbReference>
<keyword evidence="1" id="KW-1133">Transmembrane helix</keyword>
<organism evidence="2 3">
    <name type="scientific">Actinoallomurus vinaceus</name>
    <dbReference type="NCBI Taxonomy" id="1080074"/>
    <lineage>
        <taxon>Bacteria</taxon>
        <taxon>Bacillati</taxon>
        <taxon>Actinomycetota</taxon>
        <taxon>Actinomycetes</taxon>
        <taxon>Streptosporangiales</taxon>
        <taxon>Thermomonosporaceae</taxon>
        <taxon>Actinoallomurus</taxon>
    </lineage>
</organism>
<proteinExistence type="predicted"/>
<keyword evidence="1" id="KW-0812">Transmembrane</keyword>
<dbReference type="InterPro" id="IPR047789">
    <property type="entry name" value="CU044_5270-like"/>
</dbReference>
<dbReference type="EMBL" id="BAABHK010000016">
    <property type="protein sequence ID" value="GAA4635778.1"/>
    <property type="molecule type" value="Genomic_DNA"/>
</dbReference>
<evidence type="ECO:0000313" key="2">
    <source>
        <dbReference type="EMBL" id="GAA4635778.1"/>
    </source>
</evidence>
<feature type="transmembrane region" description="Helical" evidence="1">
    <location>
        <begin position="46"/>
        <end position="67"/>
    </location>
</feature>
<sequence length="325" mass="34483">MKDMKMLAEMGEHLDGEMPAALPRQRQLLLEATRGRRRRARGIPRLRLVLTAGVLAGAAAAGLVVAGTGSGERHLTPPTIQLDSASVVLDKAATAVSARSYRVPLPRQWLYIKTAEYGANTAGGKRPTFDQYWIRFDGRQEAVIEGGKLVVDDKAAGGGSDEGTPQGASALLRSLPTEPQALLAALSSKVGAEPRGDSGPGRDGLLFANIVQLIRNAPAGVPPKIQAALYRAIATLHEVRVDTNVVDGLGRRVIGVTQGTTGSFVLINPQTYQVLGMQNVWGGHPTPTESMLAKYKKANLRLPVGTVTYGYVTVTTAVVDHAGQR</sequence>